<comment type="caution">
    <text evidence="1">The sequence shown here is derived from an EMBL/GenBank/DDBJ whole genome shotgun (WGS) entry which is preliminary data.</text>
</comment>
<dbReference type="AlphaFoldDB" id="A0A268EI79"/>
<sequence>MPLKQQQFKRMCRFQEKHFTPEQIDEMGFEDDKEIPGVSYHWFFWVGEVRYEQRYDLKSKEITLKKAMPLPKRMSSSAGCRFI</sequence>
<name>A0A268EI79_9BACL</name>
<evidence type="ECO:0000313" key="2">
    <source>
        <dbReference type="Proteomes" id="UP000215596"/>
    </source>
</evidence>
<gene>
    <name evidence="1" type="ORF">CHH67_21185</name>
</gene>
<dbReference type="OrthoDB" id="9913987at2"/>
<reference evidence="1 2" key="1">
    <citation type="submission" date="2017-07" db="EMBL/GenBank/DDBJ databases">
        <title>Isolation and whole genome analysis of endospore-forming bacteria from heroin.</title>
        <authorList>
            <person name="Kalinowski J."/>
            <person name="Ahrens B."/>
            <person name="Al-Dilaimi A."/>
            <person name="Winkler A."/>
            <person name="Wibberg D."/>
            <person name="Schleenbecker U."/>
            <person name="Ruckert C."/>
            <person name="Wolfel R."/>
            <person name="Grass G."/>
        </authorList>
    </citation>
    <scope>NUCLEOTIDE SEQUENCE [LARGE SCALE GENOMIC DNA]</scope>
    <source>
        <strain evidence="1 2">7537-G1</strain>
    </source>
</reference>
<evidence type="ECO:0000313" key="1">
    <source>
        <dbReference type="EMBL" id="PAD72825.1"/>
    </source>
</evidence>
<dbReference type="RefSeq" id="WP_095267375.1">
    <property type="nucleotide sequence ID" value="NZ_NPBY01000074.1"/>
</dbReference>
<dbReference type="EMBL" id="NPBY01000074">
    <property type="protein sequence ID" value="PAD72825.1"/>
    <property type="molecule type" value="Genomic_DNA"/>
</dbReference>
<accession>A0A268EI79</accession>
<organism evidence="1 2">
    <name type="scientific">Paenibacillus campinasensis</name>
    <dbReference type="NCBI Taxonomy" id="66347"/>
    <lineage>
        <taxon>Bacteria</taxon>
        <taxon>Bacillati</taxon>
        <taxon>Bacillota</taxon>
        <taxon>Bacilli</taxon>
        <taxon>Bacillales</taxon>
        <taxon>Paenibacillaceae</taxon>
        <taxon>Paenibacillus</taxon>
    </lineage>
</organism>
<dbReference type="Proteomes" id="UP000215596">
    <property type="component" value="Unassembled WGS sequence"/>
</dbReference>
<proteinExistence type="predicted"/>
<protein>
    <submittedName>
        <fullName evidence="1">Uncharacterized protein</fullName>
    </submittedName>
</protein>